<organism evidence="2 3">
    <name type="scientific">Curvularia kusanoi</name>
    <name type="common">Cochliobolus kusanoi</name>
    <dbReference type="NCBI Taxonomy" id="90978"/>
    <lineage>
        <taxon>Eukaryota</taxon>
        <taxon>Fungi</taxon>
        <taxon>Dikarya</taxon>
        <taxon>Ascomycota</taxon>
        <taxon>Pezizomycotina</taxon>
        <taxon>Dothideomycetes</taxon>
        <taxon>Pleosporomycetidae</taxon>
        <taxon>Pleosporales</taxon>
        <taxon>Pleosporineae</taxon>
        <taxon>Pleosporaceae</taxon>
        <taxon>Curvularia</taxon>
    </lineage>
</organism>
<dbReference type="AlphaFoldDB" id="A0A9P4TB97"/>
<gene>
    <name evidence="2" type="ORF">E8E13_006640</name>
</gene>
<name>A0A9P4TB97_CURKU</name>
<feature type="compositionally biased region" description="Basic residues" evidence="1">
    <location>
        <begin position="1"/>
        <end position="18"/>
    </location>
</feature>
<dbReference type="OrthoDB" id="3794735at2759"/>
<comment type="caution">
    <text evidence="2">The sequence shown here is derived from an EMBL/GenBank/DDBJ whole genome shotgun (WGS) entry which is preliminary data.</text>
</comment>
<evidence type="ECO:0000256" key="1">
    <source>
        <dbReference type="SAM" id="MobiDB-lite"/>
    </source>
</evidence>
<accession>A0A9P4TB97</accession>
<reference evidence="2" key="1">
    <citation type="submission" date="2019-04" db="EMBL/GenBank/DDBJ databases">
        <title>Sequencing of skin fungus with MAO and IRED activity.</title>
        <authorList>
            <person name="Marsaioli A.J."/>
            <person name="Bonatto J.M.C."/>
            <person name="Reis Junior O."/>
        </authorList>
    </citation>
    <scope>NUCLEOTIDE SEQUENCE</scope>
    <source>
        <strain evidence="2">30M1</strain>
    </source>
</reference>
<proteinExistence type="predicted"/>
<feature type="compositionally biased region" description="Basic and acidic residues" evidence="1">
    <location>
        <begin position="268"/>
        <end position="284"/>
    </location>
</feature>
<sequence length="313" mass="35363">MDFHKQKNPKHPGKKRSGSRQSEAENPKSAQAEPKHIGLKRRKLKYNWPTRPKSRLEMEDQELAKAVERIDANHALTRALLFMVGQKVPDARRMILSSDVNLQRVRFDSMYNPDDFDPKLTTGEFLARAITRRESKLADAFDEADSSEIFDIMPKDQPNNHPIGADRPAQVRSSIAELRDNQIFNNNIFERAVQKAEKPGEIIIPASLDVQTITWPCERCGHNNPPVKENDENVPIGSIQGVFQNYECQKCGKMLLNEDEVSKVVANDEEKAAEKEAAEAEHPRAIPIPGMEASRRSMTDVLAGHRVNNPGQE</sequence>
<keyword evidence="3" id="KW-1185">Reference proteome</keyword>
<feature type="region of interest" description="Disordered" evidence="1">
    <location>
        <begin position="1"/>
        <end position="40"/>
    </location>
</feature>
<feature type="region of interest" description="Disordered" evidence="1">
    <location>
        <begin position="268"/>
        <end position="313"/>
    </location>
</feature>
<evidence type="ECO:0000313" key="3">
    <source>
        <dbReference type="Proteomes" id="UP000801428"/>
    </source>
</evidence>
<evidence type="ECO:0000313" key="2">
    <source>
        <dbReference type="EMBL" id="KAF2999389.1"/>
    </source>
</evidence>
<protein>
    <submittedName>
        <fullName evidence="2">Uncharacterized protein</fullName>
    </submittedName>
</protein>
<dbReference type="Proteomes" id="UP000801428">
    <property type="component" value="Unassembled WGS sequence"/>
</dbReference>
<dbReference type="EMBL" id="SWKU01000017">
    <property type="protein sequence ID" value="KAF2999389.1"/>
    <property type="molecule type" value="Genomic_DNA"/>
</dbReference>